<protein>
    <submittedName>
        <fullName evidence="1">Uncharacterized protein</fullName>
    </submittedName>
</protein>
<keyword evidence="2" id="KW-1185">Reference proteome</keyword>
<comment type="caution">
    <text evidence="1">The sequence shown here is derived from an EMBL/GenBank/DDBJ whole genome shotgun (WGS) entry which is preliminary data.</text>
</comment>
<evidence type="ECO:0000313" key="1">
    <source>
        <dbReference type="EMBL" id="KAK6497170.1"/>
    </source>
</evidence>
<gene>
    <name evidence="1" type="ORF">TWF506_004644</name>
</gene>
<dbReference type="EMBL" id="JAVHJM010000015">
    <property type="protein sequence ID" value="KAK6497170.1"/>
    <property type="molecule type" value="Genomic_DNA"/>
</dbReference>
<organism evidence="1 2">
    <name type="scientific">Arthrobotrys conoides</name>
    <dbReference type="NCBI Taxonomy" id="74498"/>
    <lineage>
        <taxon>Eukaryota</taxon>
        <taxon>Fungi</taxon>
        <taxon>Dikarya</taxon>
        <taxon>Ascomycota</taxon>
        <taxon>Pezizomycotina</taxon>
        <taxon>Orbiliomycetes</taxon>
        <taxon>Orbiliales</taxon>
        <taxon>Orbiliaceae</taxon>
        <taxon>Arthrobotrys</taxon>
    </lineage>
</organism>
<dbReference type="AlphaFoldDB" id="A0AAN8NJ80"/>
<accession>A0AAN8NJ80</accession>
<evidence type="ECO:0000313" key="2">
    <source>
        <dbReference type="Proteomes" id="UP001307849"/>
    </source>
</evidence>
<sequence length="189" mass="21614">MERSAAFTALKFKTNFQQDSDWVLLGTSQVNATRDLSHFTRYWPLEFEMRTYEGRVIYGFGDVRLLVPTMNSTGGSGVALLELHRVCYIPSLLFNILGVPTIQQFGITMHTQPGRLLLDEEQDTWAYIDKLVRPRLRLLGGNKYDTEIPVDIDAMTELVITVEKERLDALMDEPYLSNLQMLDFTATLS</sequence>
<proteinExistence type="predicted"/>
<dbReference type="Proteomes" id="UP001307849">
    <property type="component" value="Unassembled WGS sequence"/>
</dbReference>
<reference evidence="1 2" key="1">
    <citation type="submission" date="2019-10" db="EMBL/GenBank/DDBJ databases">
        <authorList>
            <person name="Palmer J.M."/>
        </authorList>
    </citation>
    <scope>NUCLEOTIDE SEQUENCE [LARGE SCALE GENOMIC DNA]</scope>
    <source>
        <strain evidence="1 2">TWF506</strain>
    </source>
</reference>
<name>A0AAN8NJ80_9PEZI</name>